<dbReference type="Pfam" id="PF07690">
    <property type="entry name" value="MFS_1"/>
    <property type="match status" value="1"/>
</dbReference>
<dbReference type="SUPFAM" id="SSF103473">
    <property type="entry name" value="MFS general substrate transporter"/>
    <property type="match status" value="1"/>
</dbReference>
<dbReference type="PANTHER" id="PTHR24002">
    <property type="entry name" value="SOLUTE CARRIER FAMILY 22 MEMBER 18"/>
    <property type="match status" value="1"/>
</dbReference>
<reference evidence="2" key="1">
    <citation type="journal article" date="2023" name="Insect Mol. Biol.">
        <title>Genome sequencing provides insights into the evolution of gene families encoding plant cell wall-degrading enzymes in longhorned beetles.</title>
        <authorList>
            <person name="Shin N.R."/>
            <person name="Okamura Y."/>
            <person name="Kirsch R."/>
            <person name="Pauchet Y."/>
        </authorList>
    </citation>
    <scope>NUCLEOTIDE SEQUENCE</scope>
    <source>
        <strain evidence="2">RBIC_L_NR</strain>
    </source>
</reference>
<name>A0AAV8WVG2_9CUCU</name>
<protein>
    <submittedName>
        <fullName evidence="2">Uncharacterized protein</fullName>
    </submittedName>
</protein>
<dbReference type="InterPro" id="IPR011701">
    <property type="entry name" value="MFS"/>
</dbReference>
<dbReference type="GO" id="GO:0005635">
    <property type="term" value="C:nuclear envelope"/>
    <property type="evidence" value="ECO:0007669"/>
    <property type="project" value="TreeGrafter"/>
</dbReference>
<feature type="transmembrane region" description="Helical" evidence="1">
    <location>
        <begin position="57"/>
        <end position="74"/>
    </location>
</feature>
<keyword evidence="1" id="KW-1133">Transmembrane helix</keyword>
<dbReference type="AlphaFoldDB" id="A0AAV8WVG2"/>
<feature type="transmembrane region" description="Helical" evidence="1">
    <location>
        <begin position="201"/>
        <end position="221"/>
    </location>
</feature>
<keyword evidence="1" id="KW-0812">Transmembrane</keyword>
<accession>A0AAV8WVG2</accession>
<proteinExistence type="predicted"/>
<keyword evidence="3" id="KW-1185">Reference proteome</keyword>
<comment type="caution">
    <text evidence="2">The sequence shown here is derived from an EMBL/GenBank/DDBJ whole genome shotgun (WGS) entry which is preliminary data.</text>
</comment>
<evidence type="ECO:0000256" key="1">
    <source>
        <dbReference type="SAM" id="Phobius"/>
    </source>
</evidence>
<dbReference type="Gene3D" id="1.20.1250.20">
    <property type="entry name" value="MFS general substrate transporter like domains"/>
    <property type="match status" value="1"/>
</dbReference>
<dbReference type="Proteomes" id="UP001162156">
    <property type="component" value="Unassembled WGS sequence"/>
</dbReference>
<dbReference type="PANTHER" id="PTHR24002:SF3">
    <property type="entry name" value="SOLUTE CARRIER FAMILY 22 MEMBER 18"/>
    <property type="match status" value="1"/>
</dbReference>
<sequence>MDCNRANVLPKEVASKINDSTVFQSIKKELEIAVSNLRHTNWHNYWDIFAIKGAIDLSYGIMQTNVGIIVLTIFNAEGRFMGYMISVIGIASILTNIIMLKLNQTVYINDKGYTRILHGSSLLVLSYLGLGLSSLFSIFVFFMATMSISRALLDSTLNEILNSKINNNDKGKMISIFDSILSLTELIAPILSSLIANIYGVQFVILLCSVPAFIGGVIAYGQRNNYFELIFTVYKK</sequence>
<dbReference type="EMBL" id="JANEYF010004905">
    <property type="protein sequence ID" value="KAJ8929711.1"/>
    <property type="molecule type" value="Genomic_DNA"/>
</dbReference>
<dbReference type="GO" id="GO:0022857">
    <property type="term" value="F:transmembrane transporter activity"/>
    <property type="evidence" value="ECO:0007669"/>
    <property type="project" value="InterPro"/>
</dbReference>
<feature type="transmembrane region" description="Helical" evidence="1">
    <location>
        <begin position="80"/>
        <end position="100"/>
    </location>
</feature>
<keyword evidence="1" id="KW-0472">Membrane</keyword>
<evidence type="ECO:0000313" key="3">
    <source>
        <dbReference type="Proteomes" id="UP001162156"/>
    </source>
</evidence>
<gene>
    <name evidence="2" type="ORF">NQ314_017572</name>
</gene>
<evidence type="ECO:0000313" key="2">
    <source>
        <dbReference type="EMBL" id="KAJ8929711.1"/>
    </source>
</evidence>
<dbReference type="InterPro" id="IPR036259">
    <property type="entry name" value="MFS_trans_sf"/>
</dbReference>
<organism evidence="2 3">
    <name type="scientific">Rhamnusium bicolor</name>
    <dbReference type="NCBI Taxonomy" id="1586634"/>
    <lineage>
        <taxon>Eukaryota</taxon>
        <taxon>Metazoa</taxon>
        <taxon>Ecdysozoa</taxon>
        <taxon>Arthropoda</taxon>
        <taxon>Hexapoda</taxon>
        <taxon>Insecta</taxon>
        <taxon>Pterygota</taxon>
        <taxon>Neoptera</taxon>
        <taxon>Endopterygota</taxon>
        <taxon>Coleoptera</taxon>
        <taxon>Polyphaga</taxon>
        <taxon>Cucujiformia</taxon>
        <taxon>Chrysomeloidea</taxon>
        <taxon>Cerambycidae</taxon>
        <taxon>Lepturinae</taxon>
        <taxon>Rhagiini</taxon>
        <taxon>Rhamnusium</taxon>
    </lineage>
</organism>